<feature type="transmembrane region" description="Helical" evidence="8">
    <location>
        <begin position="236"/>
        <end position="257"/>
    </location>
</feature>
<dbReference type="Proteomes" id="UP000189310">
    <property type="component" value="Unassembled WGS sequence"/>
</dbReference>
<keyword evidence="6 8" id="KW-0472">Membrane</keyword>
<evidence type="ECO:0000256" key="6">
    <source>
        <dbReference type="ARBA" id="ARBA00023136"/>
    </source>
</evidence>
<feature type="transmembrane region" description="Helical" evidence="8">
    <location>
        <begin position="167"/>
        <end position="188"/>
    </location>
</feature>
<reference evidence="11 12" key="1">
    <citation type="submission" date="2017-01" db="EMBL/GenBank/DDBJ databases">
        <title>Pseudomonas psychrotolerans genome sequencing and assembly.</title>
        <authorList>
            <person name="Vyas B."/>
            <person name="Mayilraj S."/>
        </authorList>
    </citation>
    <scope>NUCLEOTIDE SEQUENCE [LARGE SCALE GENOMIC DNA]</scope>
    <source>
        <strain evidence="11 12">SDS18</strain>
    </source>
</reference>
<feature type="transmembrane region" description="Helical" evidence="8">
    <location>
        <begin position="39"/>
        <end position="60"/>
    </location>
</feature>
<dbReference type="InterPro" id="IPR024041">
    <property type="entry name" value="NH4_transpt_AmtB-like_dom"/>
</dbReference>
<comment type="caution">
    <text evidence="11">The sequence shown here is derived from an EMBL/GenBank/DDBJ whole genome shotgun (WGS) entry which is preliminary data.</text>
</comment>
<dbReference type="PROSITE" id="PS01219">
    <property type="entry name" value="AMMONIUM_TRANSP"/>
    <property type="match status" value="1"/>
</dbReference>
<gene>
    <name evidence="11" type="ORF">BVL52_01695</name>
</gene>
<organism evidence="11 12">
    <name type="scientific">Pseudomonas oryzihabitans</name>
    <dbReference type="NCBI Taxonomy" id="47885"/>
    <lineage>
        <taxon>Bacteria</taxon>
        <taxon>Pseudomonadati</taxon>
        <taxon>Pseudomonadota</taxon>
        <taxon>Gammaproteobacteria</taxon>
        <taxon>Pseudomonadales</taxon>
        <taxon>Pseudomonadaceae</taxon>
        <taxon>Pseudomonas</taxon>
    </lineage>
</organism>
<evidence type="ECO:0000256" key="4">
    <source>
        <dbReference type="ARBA" id="ARBA00022692"/>
    </source>
</evidence>
<evidence type="ECO:0000256" key="8">
    <source>
        <dbReference type="RuleBase" id="RU362002"/>
    </source>
</evidence>
<evidence type="ECO:0000256" key="7">
    <source>
        <dbReference type="ARBA" id="ARBA00023177"/>
    </source>
</evidence>
<evidence type="ECO:0000256" key="2">
    <source>
        <dbReference type="ARBA" id="ARBA00005887"/>
    </source>
</evidence>
<evidence type="ECO:0000313" key="11">
    <source>
        <dbReference type="EMBL" id="ONN72516.1"/>
    </source>
</evidence>
<keyword evidence="4 8" id="KW-0812">Transmembrane</keyword>
<sequence>MTLRTYAGLGALMSFVALPGLAMAQEAAAAPAINSGDTAWMLVSTALVLFMTIPGLALFYGGMVRAKNVLSVMMQCFAITGLVSILWMVYGYSLAFDTTGMEKGVTNFNSFIGGLGKAFLSSLQHDAVTSAAALFPESVFVTFQMTFAIITPALIVGAFAERMKFSAMLVFTGLWFTFVYAPIAHMVWSGDGGLMWDWGVLDFAGGTVVHINAGVAGLVAALVLGKRKGYPTTPMAPHNLGYTLVGAAMLWVGWFGFNAGSAAAANGTAGMAMLTTQIATAAAALGWMFAEWITHGKPSALGIASGVVAGLVAITPAAGTAGPMGALIIGLAAGVICFFTATSLKRKLGYDDSLDAFGVHGIGGIVGALLTGVFAAPSLGGFGTVTDIGAQLFIQFKGVAFTIVYTGIVTFVILKVLDVVMGLRVNEEEETVGLDLTLHNERGYNL</sequence>
<keyword evidence="9" id="KW-0732">Signal</keyword>
<feature type="transmembrane region" description="Helical" evidence="8">
    <location>
        <begin position="139"/>
        <end position="160"/>
    </location>
</feature>
<evidence type="ECO:0000313" key="12">
    <source>
        <dbReference type="Proteomes" id="UP000189310"/>
    </source>
</evidence>
<feature type="transmembrane region" description="Helical" evidence="8">
    <location>
        <begin position="356"/>
        <end position="380"/>
    </location>
</feature>
<dbReference type="Gene3D" id="1.10.3430.10">
    <property type="entry name" value="Ammonium transporter AmtB like domains"/>
    <property type="match status" value="1"/>
</dbReference>
<evidence type="ECO:0000259" key="10">
    <source>
        <dbReference type="Pfam" id="PF00909"/>
    </source>
</evidence>
<feature type="chain" id="PRO_5045146837" description="Ammonium transporter" evidence="9">
    <location>
        <begin position="25"/>
        <end position="446"/>
    </location>
</feature>
<feature type="signal peptide" evidence="9">
    <location>
        <begin position="1"/>
        <end position="24"/>
    </location>
</feature>
<keyword evidence="12" id="KW-1185">Reference proteome</keyword>
<accession>A0ABX3IVV9</accession>
<name>A0ABX3IVV9_9PSED</name>
<keyword evidence="3 8" id="KW-0813">Transport</keyword>
<dbReference type="PANTHER" id="PTHR43029:SF10">
    <property type="entry name" value="AMMONIUM TRANSPORTER MEP2"/>
    <property type="match status" value="1"/>
</dbReference>
<dbReference type="PANTHER" id="PTHR43029">
    <property type="entry name" value="AMMONIUM TRANSPORTER MEP2"/>
    <property type="match status" value="1"/>
</dbReference>
<dbReference type="NCBIfam" id="TIGR00836">
    <property type="entry name" value="amt"/>
    <property type="match status" value="1"/>
</dbReference>
<comment type="subcellular location">
    <subcellularLocation>
        <location evidence="8">Cell membrane</location>
        <topology evidence="8">Multi-pass membrane protein</topology>
    </subcellularLocation>
    <subcellularLocation>
        <location evidence="1">Membrane</location>
        <topology evidence="1">Multi-pass membrane protein</topology>
    </subcellularLocation>
</comment>
<dbReference type="InterPro" id="IPR001905">
    <property type="entry name" value="Ammonium_transpt"/>
</dbReference>
<comment type="similarity">
    <text evidence="2 8">Belongs to the ammonia transporter channel (TC 1.A.11.2) family.</text>
</comment>
<dbReference type="InterPro" id="IPR018047">
    <property type="entry name" value="Ammonium_transpt_CS"/>
</dbReference>
<feature type="transmembrane region" description="Helical" evidence="8">
    <location>
        <begin position="324"/>
        <end position="344"/>
    </location>
</feature>
<dbReference type="Pfam" id="PF00909">
    <property type="entry name" value="Ammonium_transp"/>
    <property type="match status" value="1"/>
</dbReference>
<keyword evidence="7 8" id="KW-0924">Ammonia transport</keyword>
<proteinExistence type="inferred from homology"/>
<evidence type="ECO:0000256" key="3">
    <source>
        <dbReference type="ARBA" id="ARBA00022448"/>
    </source>
</evidence>
<keyword evidence="5 8" id="KW-1133">Transmembrane helix</keyword>
<feature type="transmembrane region" description="Helical" evidence="8">
    <location>
        <begin position="269"/>
        <end position="288"/>
    </location>
</feature>
<evidence type="ECO:0000256" key="1">
    <source>
        <dbReference type="ARBA" id="ARBA00004141"/>
    </source>
</evidence>
<dbReference type="SUPFAM" id="SSF111352">
    <property type="entry name" value="Ammonium transporter"/>
    <property type="match status" value="1"/>
</dbReference>
<feature type="transmembrane region" description="Helical" evidence="8">
    <location>
        <begin position="300"/>
        <end position="318"/>
    </location>
</feature>
<dbReference type="RefSeq" id="WP_077171077.1">
    <property type="nucleotide sequence ID" value="NZ_MTLN01000002.1"/>
</dbReference>
<protein>
    <recommendedName>
        <fullName evidence="8">Ammonium transporter</fullName>
    </recommendedName>
</protein>
<feature type="transmembrane region" description="Helical" evidence="8">
    <location>
        <begin position="200"/>
        <end position="224"/>
    </location>
</feature>
<feature type="transmembrane region" description="Helical" evidence="8">
    <location>
        <begin position="72"/>
        <end position="92"/>
    </location>
</feature>
<evidence type="ECO:0000256" key="5">
    <source>
        <dbReference type="ARBA" id="ARBA00022989"/>
    </source>
</evidence>
<feature type="transmembrane region" description="Helical" evidence="8">
    <location>
        <begin position="392"/>
        <end position="414"/>
    </location>
</feature>
<evidence type="ECO:0000256" key="9">
    <source>
        <dbReference type="SAM" id="SignalP"/>
    </source>
</evidence>
<dbReference type="InterPro" id="IPR029020">
    <property type="entry name" value="Ammonium/urea_transptr"/>
</dbReference>
<dbReference type="EMBL" id="MTLN01000002">
    <property type="protein sequence ID" value="ONN72516.1"/>
    <property type="molecule type" value="Genomic_DNA"/>
</dbReference>
<feature type="domain" description="Ammonium transporter AmtB-like" evidence="10">
    <location>
        <begin position="39"/>
        <end position="444"/>
    </location>
</feature>